<dbReference type="Proteomes" id="UP000437862">
    <property type="component" value="Chromosome"/>
</dbReference>
<proteinExistence type="predicted"/>
<dbReference type="Pfam" id="PF07470">
    <property type="entry name" value="Glyco_hydro_88"/>
    <property type="match status" value="1"/>
</dbReference>
<evidence type="ECO:0008006" key="4">
    <source>
        <dbReference type="Google" id="ProtNLM"/>
    </source>
</evidence>
<evidence type="ECO:0000313" key="3">
    <source>
        <dbReference type="Proteomes" id="UP000437862"/>
    </source>
</evidence>
<organism evidence="2 3">
    <name type="scientific">Pseudoduganella flava</name>
    <dbReference type="NCBI Taxonomy" id="871742"/>
    <lineage>
        <taxon>Bacteria</taxon>
        <taxon>Pseudomonadati</taxon>
        <taxon>Pseudomonadota</taxon>
        <taxon>Betaproteobacteria</taxon>
        <taxon>Burkholderiales</taxon>
        <taxon>Oxalobacteraceae</taxon>
        <taxon>Telluria group</taxon>
        <taxon>Pseudoduganella</taxon>
    </lineage>
</organism>
<dbReference type="InterPro" id="IPR008928">
    <property type="entry name" value="6-hairpin_glycosidase_sf"/>
</dbReference>
<dbReference type="InterPro" id="IPR010905">
    <property type="entry name" value="Glyco_hydro_88"/>
</dbReference>
<dbReference type="InterPro" id="IPR052043">
    <property type="entry name" value="PolySaccharide_Degr_Enz"/>
</dbReference>
<reference evidence="2 3" key="1">
    <citation type="submission" date="2019-12" db="EMBL/GenBank/DDBJ databases">
        <title>Draft Genome Sequences of Six Type Strains of the Genus Massilia.</title>
        <authorList>
            <person name="Miess H."/>
            <person name="Frediansyah A."/>
            <person name="Goeker M."/>
            <person name="Gross H."/>
        </authorList>
    </citation>
    <scope>NUCLEOTIDE SEQUENCE [LARGE SCALE GENOMIC DNA]</scope>
    <source>
        <strain evidence="2 3">DSM 26639</strain>
    </source>
</reference>
<dbReference type="Gene3D" id="1.50.10.10">
    <property type="match status" value="1"/>
</dbReference>
<evidence type="ECO:0000313" key="2">
    <source>
        <dbReference type="EMBL" id="QGZ41424.1"/>
    </source>
</evidence>
<accession>A0ABX6FV73</accession>
<dbReference type="EMBL" id="CP046904">
    <property type="protein sequence ID" value="QGZ41424.1"/>
    <property type="molecule type" value="Genomic_DNA"/>
</dbReference>
<dbReference type="SUPFAM" id="SSF48208">
    <property type="entry name" value="Six-hairpin glycosidases"/>
    <property type="match status" value="1"/>
</dbReference>
<gene>
    <name evidence="2" type="ORF">GO485_21750</name>
</gene>
<keyword evidence="1" id="KW-0378">Hydrolase</keyword>
<dbReference type="InterPro" id="IPR012341">
    <property type="entry name" value="6hp_glycosidase-like_sf"/>
</dbReference>
<dbReference type="PANTHER" id="PTHR33886">
    <property type="entry name" value="UNSATURATED RHAMNOGALACTURONAN HYDROLASE (EUROFUNG)"/>
    <property type="match status" value="1"/>
</dbReference>
<protein>
    <recommendedName>
        <fullName evidence="4">Glycoside hydrolase family 88 protein</fullName>
    </recommendedName>
</protein>
<keyword evidence="3" id="KW-1185">Reference proteome</keyword>
<name>A0ABX6FV73_9BURK</name>
<dbReference type="PANTHER" id="PTHR33886:SF8">
    <property type="entry name" value="UNSATURATED RHAMNOGALACTURONAN HYDROLASE (EUROFUNG)"/>
    <property type="match status" value="1"/>
</dbReference>
<evidence type="ECO:0000256" key="1">
    <source>
        <dbReference type="ARBA" id="ARBA00022801"/>
    </source>
</evidence>
<sequence>MSLGAWHQGTRALPFVVSPPCTTGRTNLEWPDQISSSPLGDKVKKPTRVLAALACCALLGNAHADGPFRNPDNKNLKDPAEGTYPVPYKMPAVAEVTEQLNRVRAYMDQATPTRVVNKKTGAPVTDFKNPIADAAFEETAGDYGILVYEMGVVHTGLLKAAQVTGDDRFTAMTKRHLDFFAQTLPYFRAQEQKFHLERANSFARFLDPRSLDDSGSMCAALMRARAAKVGPDLSGMIATCSDWVANKQFRLADGTMARKRPQAVSLWADDMYMSIPALAEMGRMTGERKYYDLAVANVLGMAQRLYNPQLNLFTHGWHQHVPDSPRFYWGRANGWAVLAMSDLLDVLPKDHPGYDKVLYQLRATLKGIAELQSGSGLWHQMLDRNDSYLETSASAIFTYVFAHAINQGWISPTVYGSIAQAGWIGVSTKITPKGEVDGTCVGTTLASDQVYYYNRPTSVHALHGYGPVLLAGAEIIKLIKNPNVNIEYKVRTYHYQPKDGGKTDYREHQ</sequence>